<dbReference type="HOGENOM" id="CLU_339951_0_0_1"/>
<organism evidence="2 3">
    <name type="scientific">Tetrahymena thermophila (strain SB210)</name>
    <dbReference type="NCBI Taxonomy" id="312017"/>
    <lineage>
        <taxon>Eukaryota</taxon>
        <taxon>Sar</taxon>
        <taxon>Alveolata</taxon>
        <taxon>Ciliophora</taxon>
        <taxon>Intramacronucleata</taxon>
        <taxon>Oligohymenophorea</taxon>
        <taxon>Hymenostomatida</taxon>
        <taxon>Tetrahymenina</taxon>
        <taxon>Tetrahymenidae</taxon>
        <taxon>Tetrahymena</taxon>
    </lineage>
</organism>
<proteinExistence type="predicted"/>
<evidence type="ECO:0000256" key="1">
    <source>
        <dbReference type="PROSITE-ProRule" id="PRU00339"/>
    </source>
</evidence>
<dbReference type="RefSeq" id="XP_001011957.2">
    <property type="nucleotide sequence ID" value="XM_001011957.2"/>
</dbReference>
<dbReference type="InterPro" id="IPR019734">
    <property type="entry name" value="TPR_rpt"/>
</dbReference>
<dbReference type="Gene3D" id="1.25.10.10">
    <property type="entry name" value="Leucine-rich Repeat Variant"/>
    <property type="match status" value="1"/>
</dbReference>
<dbReference type="InterPro" id="IPR052769">
    <property type="entry name" value="TPR_domain_protein"/>
</dbReference>
<gene>
    <name evidence="2" type="ORF">TTHERM_00395850</name>
</gene>
<dbReference type="eggNOG" id="ENOG502SRQI">
    <property type="taxonomic scope" value="Eukaryota"/>
</dbReference>
<dbReference type="AlphaFoldDB" id="Q232W8"/>
<dbReference type="Gene3D" id="1.25.40.10">
    <property type="entry name" value="Tetratricopeptide repeat domain"/>
    <property type="match status" value="1"/>
</dbReference>
<protein>
    <submittedName>
        <fullName evidence="2">Tetratricopeptide repeat protein</fullName>
    </submittedName>
</protein>
<evidence type="ECO:0000313" key="2">
    <source>
        <dbReference type="EMBL" id="EAR91712.2"/>
    </source>
</evidence>
<dbReference type="PANTHER" id="PTHR46014:SF1">
    <property type="entry name" value="TETRATRICOPEPTIDE REPEAT PROTEIN 1"/>
    <property type="match status" value="1"/>
</dbReference>
<keyword evidence="3" id="KW-1185">Reference proteome</keyword>
<dbReference type="SUPFAM" id="SSF48371">
    <property type="entry name" value="ARM repeat"/>
    <property type="match status" value="1"/>
</dbReference>
<dbReference type="EMBL" id="GG662770">
    <property type="protein sequence ID" value="EAR91712.2"/>
    <property type="molecule type" value="Genomic_DNA"/>
</dbReference>
<reference evidence="3" key="1">
    <citation type="journal article" date="2006" name="PLoS Biol.">
        <title>Macronuclear genome sequence of the ciliate Tetrahymena thermophila, a model eukaryote.</title>
        <authorList>
            <person name="Eisen J.A."/>
            <person name="Coyne R.S."/>
            <person name="Wu M."/>
            <person name="Wu D."/>
            <person name="Thiagarajan M."/>
            <person name="Wortman J.R."/>
            <person name="Badger J.H."/>
            <person name="Ren Q."/>
            <person name="Amedeo P."/>
            <person name="Jones K.M."/>
            <person name="Tallon L.J."/>
            <person name="Delcher A.L."/>
            <person name="Salzberg S.L."/>
            <person name="Silva J.C."/>
            <person name="Haas B.J."/>
            <person name="Majoros W.H."/>
            <person name="Farzad M."/>
            <person name="Carlton J.M."/>
            <person name="Smith R.K. Jr."/>
            <person name="Garg J."/>
            <person name="Pearlman R.E."/>
            <person name="Karrer K.M."/>
            <person name="Sun L."/>
            <person name="Manning G."/>
            <person name="Elde N.C."/>
            <person name="Turkewitz A.P."/>
            <person name="Asai D.J."/>
            <person name="Wilkes D.E."/>
            <person name="Wang Y."/>
            <person name="Cai H."/>
            <person name="Collins K."/>
            <person name="Stewart B.A."/>
            <person name="Lee S.R."/>
            <person name="Wilamowska K."/>
            <person name="Weinberg Z."/>
            <person name="Ruzzo W.L."/>
            <person name="Wloga D."/>
            <person name="Gaertig J."/>
            <person name="Frankel J."/>
            <person name="Tsao C.-C."/>
            <person name="Gorovsky M.A."/>
            <person name="Keeling P.J."/>
            <person name="Waller R.F."/>
            <person name="Patron N.J."/>
            <person name="Cherry J.M."/>
            <person name="Stover N.A."/>
            <person name="Krieger C.J."/>
            <person name="del Toro C."/>
            <person name="Ryder H.F."/>
            <person name="Williamson S.C."/>
            <person name="Barbeau R.A."/>
            <person name="Hamilton E.P."/>
            <person name="Orias E."/>
        </authorList>
    </citation>
    <scope>NUCLEOTIDE SEQUENCE [LARGE SCALE GENOMIC DNA]</scope>
    <source>
        <strain evidence="3">SB210</strain>
    </source>
</reference>
<evidence type="ECO:0000313" key="3">
    <source>
        <dbReference type="Proteomes" id="UP000009168"/>
    </source>
</evidence>
<dbReference type="Proteomes" id="UP000009168">
    <property type="component" value="Unassembled WGS sequence"/>
</dbReference>
<dbReference type="InterPro" id="IPR011989">
    <property type="entry name" value="ARM-like"/>
</dbReference>
<dbReference type="PROSITE" id="PS50005">
    <property type="entry name" value="TPR"/>
    <property type="match status" value="1"/>
</dbReference>
<name>Q232W8_TETTS</name>
<feature type="repeat" description="TPR" evidence="1">
    <location>
        <begin position="44"/>
        <end position="77"/>
    </location>
</feature>
<dbReference type="Pfam" id="PF13181">
    <property type="entry name" value="TPR_8"/>
    <property type="match status" value="2"/>
</dbReference>
<dbReference type="PANTHER" id="PTHR46014">
    <property type="entry name" value="TETRATRICOPEPTIDE REPEAT PROTEIN 1"/>
    <property type="match status" value="1"/>
</dbReference>
<dbReference type="KEGG" id="tet:TTHERM_00395850"/>
<dbReference type="OrthoDB" id="433738at2759"/>
<dbReference type="GeneID" id="7829705"/>
<dbReference type="SUPFAM" id="SSF48452">
    <property type="entry name" value="TPR-like"/>
    <property type="match status" value="1"/>
</dbReference>
<accession>Q232W8</accession>
<dbReference type="InParanoid" id="Q232W8"/>
<keyword evidence="1" id="KW-0802">TPR repeat</keyword>
<dbReference type="InterPro" id="IPR016024">
    <property type="entry name" value="ARM-type_fold"/>
</dbReference>
<dbReference type="InterPro" id="IPR011990">
    <property type="entry name" value="TPR-like_helical_dom_sf"/>
</dbReference>
<sequence>MTDQNFIIAKEEGKSYLQKKEYEKAIQSYLKCLTFEEISNEELSILNLNIGICYMNKGNLEDSYQFIEKSISYNPNYQKAHYRKIQCLFQMGKLQESLNLCRFMIKQHPEIQDFSTLIKQIQEKILKEQSQSVSWDQFSEVLVNENITESSLKETLFQIQTKIEQRGDHKKIFVSGGFIDQLLKNSSKACKSNSLSLNFILNNIFKITEEDKHFQLSYESIPFAIQIFKDNLKDFKNEASQKIVLDSLRILQYSDILVSGENILDAIQNSKCQEEILCSSISILSSWCYNNVNYYLQLLNSQQSIQPLSDKLQSIMDWTAYKLKSAKKGDILYKQFLQLLFKLQFKLNPLYLDKKYFYRKDKLAKTDMILIQEMLISSYQMAVQKVIENDLQRCLFTTYLRKPTDIVIIDCILSIYSILLKEQKFVDKVMQDIAFQDFNIQIQKFLSSNQQELTYIIKYGLLLFKTNKQKQLPELVSFLRIFSFSEIFDKILFITDENQFSEAMEFIGFMSCFDQFKVELIETSKGILKKLSLKVNFDIYEQGLNWLITISNLCFDQLKDYESKQKDRFGLSEDKLVELKQFEEKYRPDEVKQAKEIFRYNEEYIKKKQISKILLDDVGVIKYLSQYITKSGKNQSNMIVTYLAQLLSKLIVLNQSYSNQIDKSLFDKNLIIYSSRAVHQISQQKTNDSSQIIIQFTTYISKLVKDCNPNIFQYSEVHIILDALFKGIKESQHELLTFEILLSLVQMTSLGEQTTTKLVNTETLNLLQNLLMEDKNYYIVHGALEVINNICLNDKMMERICNMSTLQKLIFAHFDYCYEQLLKQKPEEINNSYDQPIKIINTIYNILAINASNQSFKEKILNHVCSKPDTIAILLQKYSKNDGYIRMEFLYKFIFMTESVRGKKFSAQEKQIIKKMYEEIKEQYKKECNGVIPKNDTRFEYMDSVIN</sequence>
<dbReference type="SMART" id="SM00028">
    <property type="entry name" value="TPR"/>
    <property type="match status" value="3"/>
</dbReference>